<dbReference type="AlphaFoldDB" id="A0A953NFZ2"/>
<comment type="similarity">
    <text evidence="1">Belongs to the GTP cyclohydrolase I type 2/NIF3 family.</text>
</comment>
<reference evidence="5 6" key="1">
    <citation type="submission" date="2021-09" db="EMBL/GenBank/DDBJ databases">
        <title>WGS of Mycoplasma sp. Zaradi2 strains.</title>
        <authorList>
            <person name="Spergser J."/>
        </authorList>
    </citation>
    <scope>NUCLEOTIDE SEQUENCE [LARGE SCALE GENOMIC DNA]</scope>
    <source>
        <strain evidence="5 6">1331</strain>
    </source>
</reference>
<dbReference type="Pfam" id="PF01784">
    <property type="entry name" value="DUF34_NIF3"/>
    <property type="match status" value="1"/>
</dbReference>
<evidence type="ECO:0000256" key="2">
    <source>
        <dbReference type="ARBA" id="ARBA00022112"/>
    </source>
</evidence>
<feature type="binding site" evidence="4">
    <location>
        <position position="66"/>
    </location>
    <ligand>
        <name>a divalent metal cation</name>
        <dbReference type="ChEBI" id="CHEBI:60240"/>
        <label>1</label>
    </ligand>
</feature>
<dbReference type="EMBL" id="JAIQBY010000007">
    <property type="protein sequence ID" value="MBZ4195354.1"/>
    <property type="molecule type" value="Genomic_DNA"/>
</dbReference>
<evidence type="ECO:0000256" key="1">
    <source>
        <dbReference type="ARBA" id="ARBA00006964"/>
    </source>
</evidence>
<dbReference type="GO" id="GO:0005737">
    <property type="term" value="C:cytoplasm"/>
    <property type="evidence" value="ECO:0007669"/>
    <property type="project" value="TreeGrafter"/>
</dbReference>
<accession>A0A953NFZ2</accession>
<dbReference type="FunFam" id="3.40.1390.30:FF:000001">
    <property type="entry name" value="GTP cyclohydrolase 1 type 2"/>
    <property type="match status" value="1"/>
</dbReference>
<keyword evidence="6" id="KW-1185">Reference proteome</keyword>
<dbReference type="PANTHER" id="PTHR13799:SF14">
    <property type="entry name" value="GTP CYCLOHYDROLASE 1 TYPE 2 HOMOLOG"/>
    <property type="match status" value="1"/>
</dbReference>
<evidence type="ECO:0000313" key="6">
    <source>
        <dbReference type="Proteomes" id="UP000772186"/>
    </source>
</evidence>
<name>A0A953NFZ2_9MOLU</name>
<dbReference type="PANTHER" id="PTHR13799">
    <property type="entry name" value="NGG1 INTERACTING FACTOR 3"/>
    <property type="match status" value="1"/>
</dbReference>
<feature type="binding site" evidence="4">
    <location>
        <position position="226"/>
    </location>
    <ligand>
        <name>a divalent metal cation</name>
        <dbReference type="ChEBI" id="CHEBI:60240"/>
        <label>1</label>
    </ligand>
</feature>
<evidence type="ECO:0000256" key="4">
    <source>
        <dbReference type="PIRSR" id="PIRSR602678-1"/>
    </source>
</evidence>
<dbReference type="Proteomes" id="UP000772186">
    <property type="component" value="Unassembled WGS sequence"/>
</dbReference>
<sequence length="262" mass="30767">MQIKQLTNFLFRKYPLKNKEIWDPSGWSFKNKLSDELTGVIIAIDLTSNAINEAIKSNCNLIITHHPFKFYKKWVDEEIYAPYKKEILQKLIDHRINVISFHTNYDNHKNGTSYQIAKQLGFKDENINNFDWSLYPASVINLELSFTNIVELIKQKLNFSSMRTNLPKSLWNKEINKIAILSGSGFIGEVNKIKELGYDLIITSDIKWSDWINYKETKTPILEISHLDEQVFVDDIYNQLNNKFFNIPLIKVKIQNEPYENV</sequence>
<feature type="binding site" evidence="4">
    <location>
        <position position="106"/>
    </location>
    <ligand>
        <name>a divalent metal cation</name>
        <dbReference type="ChEBI" id="CHEBI:60240"/>
        <label>1</label>
    </ligand>
</feature>
<gene>
    <name evidence="5" type="ORF">LAD73_01300</name>
</gene>
<dbReference type="InterPro" id="IPR036069">
    <property type="entry name" value="DUF34/NIF3_sf"/>
</dbReference>
<dbReference type="InterPro" id="IPR002678">
    <property type="entry name" value="DUF34/NIF3"/>
</dbReference>
<protein>
    <recommendedName>
        <fullName evidence="2">GTP cyclohydrolase 1 type 2 homolog</fullName>
    </recommendedName>
</protein>
<evidence type="ECO:0000256" key="3">
    <source>
        <dbReference type="ARBA" id="ARBA00022723"/>
    </source>
</evidence>
<comment type="caution">
    <text evidence="5">The sequence shown here is derived from an EMBL/GenBank/DDBJ whole genome shotgun (WGS) entry which is preliminary data.</text>
</comment>
<dbReference type="GO" id="GO:0046872">
    <property type="term" value="F:metal ion binding"/>
    <property type="evidence" value="ECO:0007669"/>
    <property type="project" value="UniProtKB-KW"/>
</dbReference>
<proteinExistence type="inferred from homology"/>
<dbReference type="Gene3D" id="3.40.1390.30">
    <property type="entry name" value="NIF3 (NGG1p interacting factor 3)-like"/>
    <property type="match status" value="2"/>
</dbReference>
<feature type="binding site" evidence="4">
    <location>
        <position position="229"/>
    </location>
    <ligand>
        <name>a divalent metal cation</name>
        <dbReference type="ChEBI" id="CHEBI:60240"/>
        <label>1</label>
    </ligand>
</feature>
<dbReference type="SUPFAM" id="SSF102705">
    <property type="entry name" value="NIF3 (NGG1p interacting factor 3)-like"/>
    <property type="match status" value="1"/>
</dbReference>
<organism evidence="5 6">
    <name type="scientific">Mycoplasma tauri</name>
    <dbReference type="NCBI Taxonomy" id="547987"/>
    <lineage>
        <taxon>Bacteria</taxon>
        <taxon>Bacillati</taxon>
        <taxon>Mycoplasmatota</taxon>
        <taxon>Mollicutes</taxon>
        <taxon>Mycoplasmataceae</taxon>
        <taxon>Mycoplasma</taxon>
    </lineage>
</organism>
<evidence type="ECO:0000313" key="5">
    <source>
        <dbReference type="EMBL" id="MBZ4195354.1"/>
    </source>
</evidence>
<dbReference type="RefSeq" id="WP_205517079.1">
    <property type="nucleotide sequence ID" value="NZ_CP070479.1"/>
</dbReference>
<feature type="binding site" evidence="4">
    <location>
        <position position="65"/>
    </location>
    <ligand>
        <name>a divalent metal cation</name>
        <dbReference type="ChEBI" id="CHEBI:60240"/>
        <label>1</label>
    </ligand>
</feature>
<keyword evidence="3 4" id="KW-0479">Metal-binding</keyword>